<dbReference type="AlphaFoldDB" id="A0A849L0T9"/>
<accession>A0A849L0T9</accession>
<dbReference type="Gene3D" id="3.40.225.10">
    <property type="entry name" value="Class II aldolase/adducin N-terminal domain"/>
    <property type="match status" value="1"/>
</dbReference>
<dbReference type="PANTHER" id="PTHR22789">
    <property type="entry name" value="FUCULOSE PHOSPHATE ALDOLASE"/>
    <property type="match status" value="1"/>
</dbReference>
<proteinExistence type="predicted"/>
<feature type="domain" description="Class II aldolase/adducin N-terminal" evidence="3">
    <location>
        <begin position="28"/>
        <end position="223"/>
    </location>
</feature>
<gene>
    <name evidence="4" type="ORF">HMH01_05470</name>
</gene>
<evidence type="ECO:0000256" key="1">
    <source>
        <dbReference type="ARBA" id="ARBA00022723"/>
    </source>
</evidence>
<evidence type="ECO:0000313" key="5">
    <source>
        <dbReference type="Proteomes" id="UP000572377"/>
    </source>
</evidence>
<dbReference type="EMBL" id="JABFBC010000001">
    <property type="protein sequence ID" value="NNU79887.1"/>
    <property type="molecule type" value="Genomic_DNA"/>
</dbReference>
<evidence type="ECO:0000256" key="2">
    <source>
        <dbReference type="ARBA" id="ARBA00023239"/>
    </source>
</evidence>
<name>A0A849L0T9_9RHOB</name>
<dbReference type="Proteomes" id="UP000572377">
    <property type="component" value="Unassembled WGS sequence"/>
</dbReference>
<dbReference type="GO" id="GO:0046872">
    <property type="term" value="F:metal ion binding"/>
    <property type="evidence" value="ECO:0007669"/>
    <property type="project" value="UniProtKB-KW"/>
</dbReference>
<sequence>MKSFWNVSDAESWEAAAGPELADRELALRVYTSRLLGKEPDLVLHGGGNTSVKVVRDDRAVMHVKGSGWDLATIEAPGLPAVWLDPLIEARQAETMRDEDMVALLRAALLDESSPTPSVEALLHAYLPAKVVDHTHSAACLAIADQADGAERCREIFGNELCVVPYVMPGFQLSREADRIFRTYGEGTRGLFLVQHGLFSFGDDAKTSYERIIRFTTMCEAYLEARGAALAPQEEATAADDPTGHPAVAALHRVLSGTDRFSGGLHLDLRCSRAITTYLELPDLDDVACRGTATPDHVIRIKPRPVIGEAGFGTGDWQKAVEDFAAWYVAYFERHASRAHEPKTMLDPLPRVALIRGLGLVGIGTSGKEARIAADLAEQTARIVPSAEAIGRFEPLCEAELFEMEYWSLEQAKLTRG</sequence>
<dbReference type="InterPro" id="IPR050197">
    <property type="entry name" value="Aldolase_class_II_sugar_metab"/>
</dbReference>
<evidence type="ECO:0000313" key="4">
    <source>
        <dbReference type="EMBL" id="NNU79887.1"/>
    </source>
</evidence>
<reference evidence="4 5" key="1">
    <citation type="submission" date="2020-05" db="EMBL/GenBank/DDBJ databases">
        <title>Gimesia benthica sp. nov., a novel planctomycete isolated from a deep-sea water sample of the Northwest Indian Ocean.</title>
        <authorList>
            <person name="Wang J."/>
            <person name="Ruan C."/>
            <person name="Song L."/>
            <person name="Zhu Y."/>
            <person name="Li A."/>
            <person name="Zheng X."/>
            <person name="Wang L."/>
            <person name="Lu Z."/>
            <person name="Huang Y."/>
            <person name="Du W."/>
            <person name="Zhou Y."/>
            <person name="Huang L."/>
            <person name="Dai X."/>
        </authorList>
    </citation>
    <scope>NUCLEOTIDE SEQUENCE [LARGE SCALE GENOMIC DNA]</scope>
    <source>
        <strain evidence="4 5">YYQ-30</strain>
    </source>
</reference>
<dbReference type="InterPro" id="IPR036409">
    <property type="entry name" value="Aldolase_II/adducin_N_sf"/>
</dbReference>
<dbReference type="InterPro" id="IPR001303">
    <property type="entry name" value="Aldolase_II/adducin_N"/>
</dbReference>
<dbReference type="PANTHER" id="PTHR22789:SF0">
    <property type="entry name" value="3-OXO-TETRONATE 4-PHOSPHATE DECARBOXYLASE-RELATED"/>
    <property type="match status" value="1"/>
</dbReference>
<evidence type="ECO:0000259" key="3">
    <source>
        <dbReference type="SMART" id="SM01007"/>
    </source>
</evidence>
<dbReference type="SUPFAM" id="SSF53639">
    <property type="entry name" value="AraD/HMP-PK domain-like"/>
    <property type="match status" value="2"/>
</dbReference>
<dbReference type="GO" id="GO:0016832">
    <property type="term" value="F:aldehyde-lyase activity"/>
    <property type="evidence" value="ECO:0007669"/>
    <property type="project" value="TreeGrafter"/>
</dbReference>
<dbReference type="GO" id="GO:0005829">
    <property type="term" value="C:cytosol"/>
    <property type="evidence" value="ECO:0007669"/>
    <property type="project" value="TreeGrafter"/>
</dbReference>
<comment type="caution">
    <text evidence="4">The sequence shown here is derived from an EMBL/GenBank/DDBJ whole genome shotgun (WGS) entry which is preliminary data.</text>
</comment>
<keyword evidence="1" id="KW-0479">Metal-binding</keyword>
<dbReference type="Pfam" id="PF00596">
    <property type="entry name" value="Aldolase_II"/>
    <property type="match status" value="1"/>
</dbReference>
<organism evidence="4 5">
    <name type="scientific">Halovulum dunhuangense</name>
    <dbReference type="NCBI Taxonomy" id="1505036"/>
    <lineage>
        <taxon>Bacteria</taxon>
        <taxon>Pseudomonadati</taxon>
        <taxon>Pseudomonadota</taxon>
        <taxon>Alphaproteobacteria</taxon>
        <taxon>Rhodobacterales</taxon>
        <taxon>Paracoccaceae</taxon>
        <taxon>Halovulum</taxon>
    </lineage>
</organism>
<dbReference type="GO" id="GO:0019323">
    <property type="term" value="P:pentose catabolic process"/>
    <property type="evidence" value="ECO:0007669"/>
    <property type="project" value="TreeGrafter"/>
</dbReference>
<keyword evidence="5" id="KW-1185">Reference proteome</keyword>
<keyword evidence="2" id="KW-0456">Lyase</keyword>
<dbReference type="SMART" id="SM01007">
    <property type="entry name" value="Aldolase_II"/>
    <property type="match status" value="1"/>
</dbReference>
<protein>
    <submittedName>
        <fullName evidence="4">Class II aldolase</fullName>
    </submittedName>
</protein>